<dbReference type="AlphaFoldDB" id="A0A5C6YN01"/>
<evidence type="ECO:0000256" key="7">
    <source>
        <dbReference type="ARBA" id="ARBA00022679"/>
    </source>
</evidence>
<sequence length="335" mass="38158">MKLLRKLLFPFSLLYGGVTALRNLLYNKGLLKSKAYKFPVICVGNLSTGGTGKSPMIELLVSFLKDENRIAVLSRGYKRKTTGFREVLSNSSVEEVGDEPLQFKRKFPEITVAVCEDRQTGIEKLQNTADVILLDDAFQHRKVAASINILLTPFDKLYVNDCMLPTGNLREPKFGAKRAHIIIVTKCPENISNSTIETIKRKLKPKAHQEIYFSKISYSAEIINHDERKPISYLKNKEFLLVTGIANPRPLVSHLKNDGLIFEEKAFADHHNFSASEIEELKKHPFILTTEKDFMRLPDLSDSTETYYLPIKTVILNGEEANFKNRIQKVITEKR</sequence>
<gene>
    <name evidence="13 14" type="primary">lpxK</name>
    <name evidence="14" type="ORF">ESV24_10785</name>
</gene>
<evidence type="ECO:0000313" key="14">
    <source>
        <dbReference type="EMBL" id="TXD68644.1"/>
    </source>
</evidence>
<dbReference type="Proteomes" id="UP000321945">
    <property type="component" value="Unassembled WGS sequence"/>
</dbReference>
<dbReference type="HAMAP" id="MF_00409">
    <property type="entry name" value="LpxK"/>
    <property type="match status" value="1"/>
</dbReference>
<dbReference type="SUPFAM" id="SSF52540">
    <property type="entry name" value="P-loop containing nucleoside triphosphate hydrolases"/>
    <property type="match status" value="1"/>
</dbReference>
<keyword evidence="9 13" id="KW-0418">Kinase</keyword>
<keyword evidence="6 13" id="KW-0441">Lipid A biosynthesis</keyword>
<keyword evidence="11 13" id="KW-0443">Lipid metabolism</keyword>
<comment type="caution">
    <text evidence="13">Lacks conserved residue(s) required for the propagation of feature annotation.</text>
</comment>
<keyword evidence="8 13" id="KW-0547">Nucleotide-binding</keyword>
<comment type="caution">
    <text evidence="14">The sequence shown here is derived from an EMBL/GenBank/DDBJ whole genome shotgun (WGS) entry which is preliminary data.</text>
</comment>
<dbReference type="InterPro" id="IPR027417">
    <property type="entry name" value="P-loop_NTPase"/>
</dbReference>
<proteinExistence type="inferred from homology"/>
<dbReference type="Pfam" id="PF02606">
    <property type="entry name" value="LpxK"/>
    <property type="match status" value="1"/>
</dbReference>
<keyword evidence="5 13" id="KW-0444">Lipid biosynthesis</keyword>
<dbReference type="GO" id="GO:0005524">
    <property type="term" value="F:ATP binding"/>
    <property type="evidence" value="ECO:0007669"/>
    <property type="project" value="UniProtKB-UniRule"/>
</dbReference>
<evidence type="ECO:0000256" key="2">
    <source>
        <dbReference type="ARBA" id="ARBA00004870"/>
    </source>
</evidence>
<evidence type="ECO:0000256" key="12">
    <source>
        <dbReference type="ARBA" id="ARBA00029757"/>
    </source>
</evidence>
<evidence type="ECO:0000256" key="9">
    <source>
        <dbReference type="ARBA" id="ARBA00022777"/>
    </source>
</evidence>
<evidence type="ECO:0000256" key="5">
    <source>
        <dbReference type="ARBA" id="ARBA00022516"/>
    </source>
</evidence>
<name>A0A5C6YN01_9FLAO</name>
<dbReference type="RefSeq" id="WP_111816540.1">
    <property type="nucleotide sequence ID" value="NZ_CBCRZQ010000007.1"/>
</dbReference>
<comment type="pathway">
    <text evidence="2 13">Glycolipid biosynthesis; lipid IV(A) biosynthesis; lipid IV(A) from (3R)-3-hydroxytetradecanoyl-[acyl-carrier-protein] and UDP-N-acetyl-alpha-D-glucosamine: step 6/6.</text>
</comment>
<comment type="function">
    <text evidence="1 13">Transfers the gamma-phosphate of ATP to the 4'-position of a tetraacyldisaccharide 1-phosphate intermediate (termed DS-1-P) to form tetraacyldisaccharide 1,4'-bis-phosphate (lipid IVA).</text>
</comment>
<organism evidence="14 15">
    <name type="scientific">Aequorivita lipolytica</name>
    <dbReference type="NCBI Taxonomy" id="153267"/>
    <lineage>
        <taxon>Bacteria</taxon>
        <taxon>Pseudomonadati</taxon>
        <taxon>Bacteroidota</taxon>
        <taxon>Flavobacteriia</taxon>
        <taxon>Flavobacteriales</taxon>
        <taxon>Flavobacteriaceae</taxon>
        <taxon>Aequorivita</taxon>
    </lineage>
</organism>
<comment type="catalytic activity">
    <reaction evidence="13">
        <text>a lipid A disaccharide + ATP = a lipid IVA + ADP + H(+)</text>
        <dbReference type="Rhea" id="RHEA:67840"/>
        <dbReference type="ChEBI" id="CHEBI:15378"/>
        <dbReference type="ChEBI" id="CHEBI:30616"/>
        <dbReference type="ChEBI" id="CHEBI:176343"/>
        <dbReference type="ChEBI" id="CHEBI:176425"/>
        <dbReference type="ChEBI" id="CHEBI:456216"/>
        <dbReference type="EC" id="2.7.1.130"/>
    </reaction>
</comment>
<accession>A0A5C6YN01</accession>
<dbReference type="OrthoDB" id="9766423at2"/>
<protein>
    <recommendedName>
        <fullName evidence="4 13">Tetraacyldisaccharide 4'-kinase</fullName>
        <ecNumber evidence="3 13">2.7.1.130</ecNumber>
    </recommendedName>
    <alternativeName>
        <fullName evidence="12 13">Lipid A 4'-kinase</fullName>
    </alternativeName>
</protein>
<dbReference type="InterPro" id="IPR003758">
    <property type="entry name" value="LpxK"/>
</dbReference>
<keyword evidence="7 13" id="KW-0808">Transferase</keyword>
<keyword evidence="15" id="KW-1185">Reference proteome</keyword>
<dbReference type="GO" id="GO:0009245">
    <property type="term" value="P:lipid A biosynthetic process"/>
    <property type="evidence" value="ECO:0007669"/>
    <property type="project" value="UniProtKB-UniRule"/>
</dbReference>
<evidence type="ECO:0000256" key="4">
    <source>
        <dbReference type="ARBA" id="ARBA00016436"/>
    </source>
</evidence>
<dbReference type="GO" id="GO:0005886">
    <property type="term" value="C:plasma membrane"/>
    <property type="evidence" value="ECO:0007669"/>
    <property type="project" value="TreeGrafter"/>
</dbReference>
<dbReference type="EMBL" id="VORU01000009">
    <property type="protein sequence ID" value="TXD68644.1"/>
    <property type="molecule type" value="Genomic_DNA"/>
</dbReference>
<evidence type="ECO:0000256" key="8">
    <source>
        <dbReference type="ARBA" id="ARBA00022741"/>
    </source>
</evidence>
<dbReference type="GO" id="GO:0009244">
    <property type="term" value="P:lipopolysaccharide core region biosynthetic process"/>
    <property type="evidence" value="ECO:0007669"/>
    <property type="project" value="TreeGrafter"/>
</dbReference>
<reference evidence="14 15" key="1">
    <citation type="submission" date="2019-08" db="EMBL/GenBank/DDBJ databases">
        <title>Genome of Aequorivita lipolytica Y10-2 (type strain).</title>
        <authorList>
            <person name="Bowman J.P."/>
        </authorList>
    </citation>
    <scope>NUCLEOTIDE SEQUENCE [LARGE SCALE GENOMIC DNA]</scope>
    <source>
        <strain evidence="14 15">Y10-2</strain>
    </source>
</reference>
<evidence type="ECO:0000256" key="3">
    <source>
        <dbReference type="ARBA" id="ARBA00012071"/>
    </source>
</evidence>
<evidence type="ECO:0000313" key="15">
    <source>
        <dbReference type="Proteomes" id="UP000321945"/>
    </source>
</evidence>
<evidence type="ECO:0000256" key="13">
    <source>
        <dbReference type="HAMAP-Rule" id="MF_00409"/>
    </source>
</evidence>
<evidence type="ECO:0000256" key="6">
    <source>
        <dbReference type="ARBA" id="ARBA00022556"/>
    </source>
</evidence>
<dbReference type="PANTHER" id="PTHR42724">
    <property type="entry name" value="TETRAACYLDISACCHARIDE 4'-KINASE"/>
    <property type="match status" value="1"/>
</dbReference>
<keyword evidence="10 13" id="KW-0067">ATP-binding</keyword>
<comment type="similarity">
    <text evidence="13">Belongs to the LpxK family.</text>
</comment>
<evidence type="ECO:0000256" key="11">
    <source>
        <dbReference type="ARBA" id="ARBA00023098"/>
    </source>
</evidence>
<dbReference type="EC" id="2.7.1.130" evidence="3 13"/>
<dbReference type="GO" id="GO:0009029">
    <property type="term" value="F:lipid-A 4'-kinase activity"/>
    <property type="evidence" value="ECO:0007669"/>
    <property type="project" value="UniProtKB-UniRule"/>
</dbReference>
<dbReference type="UniPathway" id="UPA00359">
    <property type="reaction ID" value="UER00482"/>
</dbReference>
<dbReference type="PANTHER" id="PTHR42724:SF1">
    <property type="entry name" value="TETRAACYLDISACCHARIDE 4'-KINASE, MITOCHONDRIAL-RELATED"/>
    <property type="match status" value="1"/>
</dbReference>
<dbReference type="NCBIfam" id="TIGR00682">
    <property type="entry name" value="lpxK"/>
    <property type="match status" value="1"/>
</dbReference>
<evidence type="ECO:0000256" key="1">
    <source>
        <dbReference type="ARBA" id="ARBA00002274"/>
    </source>
</evidence>
<evidence type="ECO:0000256" key="10">
    <source>
        <dbReference type="ARBA" id="ARBA00022840"/>
    </source>
</evidence>